<comment type="caution">
    <text evidence="1">The sequence shown here is derived from an EMBL/GenBank/DDBJ whole genome shotgun (WGS) entry which is preliminary data.</text>
</comment>
<organism evidence="1 2">
    <name type="scientific">Operophtera brumata</name>
    <name type="common">Winter moth</name>
    <name type="synonym">Phalaena brumata</name>
    <dbReference type="NCBI Taxonomy" id="104452"/>
    <lineage>
        <taxon>Eukaryota</taxon>
        <taxon>Metazoa</taxon>
        <taxon>Ecdysozoa</taxon>
        <taxon>Arthropoda</taxon>
        <taxon>Hexapoda</taxon>
        <taxon>Insecta</taxon>
        <taxon>Pterygota</taxon>
        <taxon>Neoptera</taxon>
        <taxon>Endopterygota</taxon>
        <taxon>Lepidoptera</taxon>
        <taxon>Glossata</taxon>
        <taxon>Ditrysia</taxon>
        <taxon>Geometroidea</taxon>
        <taxon>Geometridae</taxon>
        <taxon>Larentiinae</taxon>
        <taxon>Operophtera</taxon>
    </lineage>
</organism>
<gene>
    <name evidence="1" type="ORF">OBRU01_05555</name>
</gene>
<dbReference type="EMBL" id="JTDY01000571">
    <property type="protein sequence ID" value="KOB76635.1"/>
    <property type="molecule type" value="Genomic_DNA"/>
</dbReference>
<proteinExistence type="predicted"/>
<protein>
    <submittedName>
        <fullName evidence="1">CLASP protein</fullName>
    </submittedName>
</protein>
<dbReference type="Proteomes" id="UP000037510">
    <property type="component" value="Unassembled WGS sequence"/>
</dbReference>
<evidence type="ECO:0000313" key="1">
    <source>
        <dbReference type="EMBL" id="KOB76635.1"/>
    </source>
</evidence>
<name>A0A0L7LMI6_OPEBR</name>
<sequence>MDTTTPGLREVEVLEALCKLDGTEAPPAQLERLLLATHEAFAVASAGRRRRGLFLGRERLIFFNKLVSVSGWGTANERAAAEAVKVLIWLCRRPETRPQWQEYFDLILLKLINAYESLNKEVMRAVEGGMPHIASALPPHQVSQLVPHTD</sequence>
<evidence type="ECO:0000313" key="2">
    <source>
        <dbReference type="Proteomes" id="UP000037510"/>
    </source>
</evidence>
<accession>A0A0L7LMI6</accession>
<dbReference type="AlphaFoldDB" id="A0A0L7LMI6"/>
<reference evidence="1 2" key="1">
    <citation type="journal article" date="2015" name="Genome Biol. Evol.">
        <title>The genome of winter moth (Operophtera brumata) provides a genomic perspective on sexual dimorphism and phenology.</title>
        <authorList>
            <person name="Derks M.F."/>
            <person name="Smit S."/>
            <person name="Salis L."/>
            <person name="Schijlen E."/>
            <person name="Bossers A."/>
            <person name="Mateman C."/>
            <person name="Pijl A.S."/>
            <person name="de Ridder D."/>
            <person name="Groenen M.A."/>
            <person name="Visser M.E."/>
            <person name="Megens H.J."/>
        </authorList>
    </citation>
    <scope>NUCLEOTIDE SEQUENCE [LARGE SCALE GENOMIC DNA]</scope>
    <source>
        <strain evidence="1">WM2013NL</strain>
        <tissue evidence="1">Head and thorax</tissue>
    </source>
</reference>
<keyword evidence="2" id="KW-1185">Reference proteome</keyword>